<feature type="compositionally biased region" description="Polar residues" evidence="1">
    <location>
        <begin position="291"/>
        <end position="306"/>
    </location>
</feature>
<name>A0A9D3PMN4_MEGAT</name>
<reference evidence="3" key="1">
    <citation type="submission" date="2021-01" db="EMBL/GenBank/DDBJ databases">
        <authorList>
            <person name="Zahm M."/>
            <person name="Roques C."/>
            <person name="Cabau C."/>
            <person name="Klopp C."/>
            <person name="Donnadieu C."/>
            <person name="Jouanno E."/>
            <person name="Lampietro C."/>
            <person name="Louis A."/>
            <person name="Herpin A."/>
            <person name="Echchiki A."/>
            <person name="Berthelot C."/>
            <person name="Parey E."/>
            <person name="Roest-Crollius H."/>
            <person name="Braasch I."/>
            <person name="Postlethwait J."/>
            <person name="Bobe J."/>
            <person name="Montfort J."/>
            <person name="Bouchez O."/>
            <person name="Begum T."/>
            <person name="Mejri S."/>
            <person name="Adams A."/>
            <person name="Chen W.-J."/>
            <person name="Guiguen Y."/>
        </authorList>
    </citation>
    <scope>NUCLEOTIDE SEQUENCE</scope>
    <source>
        <strain evidence="3">YG-15Mar2019-1</strain>
        <tissue evidence="3">Brain</tissue>
    </source>
</reference>
<accession>A0A9D3PMN4</accession>
<proteinExistence type="predicted"/>
<feature type="compositionally biased region" description="Basic residues" evidence="1">
    <location>
        <begin position="132"/>
        <end position="141"/>
    </location>
</feature>
<comment type="caution">
    <text evidence="3">The sequence shown here is derived from an EMBL/GenBank/DDBJ whole genome shotgun (WGS) entry which is preliminary data.</text>
</comment>
<evidence type="ECO:0000313" key="4">
    <source>
        <dbReference type="Proteomes" id="UP001046870"/>
    </source>
</evidence>
<keyword evidence="2" id="KW-0812">Transmembrane</keyword>
<feature type="compositionally biased region" description="Acidic residues" evidence="1">
    <location>
        <begin position="191"/>
        <end position="205"/>
    </location>
</feature>
<protein>
    <recommendedName>
        <fullName evidence="5">Regulator of microtubule dynamics 3</fullName>
    </recommendedName>
</protein>
<keyword evidence="2" id="KW-0472">Membrane</keyword>
<feature type="region of interest" description="Disordered" evidence="1">
    <location>
        <begin position="164"/>
        <end position="254"/>
    </location>
</feature>
<feature type="transmembrane region" description="Helical" evidence="2">
    <location>
        <begin position="6"/>
        <end position="28"/>
    </location>
</feature>
<keyword evidence="4" id="KW-1185">Reference proteome</keyword>
<evidence type="ECO:0000313" key="3">
    <source>
        <dbReference type="EMBL" id="KAG7461243.1"/>
    </source>
</evidence>
<keyword evidence="2" id="KW-1133">Transmembrane helix</keyword>
<dbReference type="AlphaFoldDB" id="A0A9D3PMN4"/>
<dbReference type="OrthoDB" id="8819197at2759"/>
<dbReference type="EMBL" id="JAFDVH010000018">
    <property type="protein sequence ID" value="KAG7461243.1"/>
    <property type="molecule type" value="Genomic_DNA"/>
</dbReference>
<feature type="region of interest" description="Disordered" evidence="1">
    <location>
        <begin position="128"/>
        <end position="151"/>
    </location>
</feature>
<organism evidence="3 4">
    <name type="scientific">Megalops atlanticus</name>
    <name type="common">Tarpon</name>
    <name type="synonym">Clupea gigantea</name>
    <dbReference type="NCBI Taxonomy" id="7932"/>
    <lineage>
        <taxon>Eukaryota</taxon>
        <taxon>Metazoa</taxon>
        <taxon>Chordata</taxon>
        <taxon>Craniata</taxon>
        <taxon>Vertebrata</taxon>
        <taxon>Euteleostomi</taxon>
        <taxon>Actinopterygii</taxon>
        <taxon>Neopterygii</taxon>
        <taxon>Teleostei</taxon>
        <taxon>Elopiformes</taxon>
        <taxon>Megalopidae</taxon>
        <taxon>Megalops</taxon>
    </lineage>
</organism>
<feature type="region of interest" description="Disordered" evidence="1">
    <location>
        <begin position="286"/>
        <end position="306"/>
    </location>
</feature>
<dbReference type="Proteomes" id="UP001046870">
    <property type="component" value="Chromosome 18"/>
</dbReference>
<sequence length="306" mass="32420">MNKFGRSAWIGLGVGTTAGIGLVLFLIYKEMKRRISQRLSIQNNSDAFCTDGPSTAIADSQVPMAQAGSLPGAPAGGAGRDLTPELRNGLEDVLRSVADLRSEVASLQSSLQGIAARIVQDVRSGIEESQRAARRRRHHLPRERTDSMSSSSIYFTASSAAATSAADAGSTHPYDGESEGGYTTANAESDYNGEVDTDKETDEEDRSCPTSCTLRQDSSDVGGEEEEPLDTKAPGVTPMQLSSQSDSEPLESNRALCHKEAGNIPEAENGVDPDLETLNVCTEGADVTSWEDAQTAQQESVSSGTQ</sequence>
<gene>
    <name evidence="3" type="ORF">MATL_G00208080</name>
</gene>
<evidence type="ECO:0000256" key="2">
    <source>
        <dbReference type="SAM" id="Phobius"/>
    </source>
</evidence>
<evidence type="ECO:0000256" key="1">
    <source>
        <dbReference type="SAM" id="MobiDB-lite"/>
    </source>
</evidence>
<evidence type="ECO:0008006" key="5">
    <source>
        <dbReference type="Google" id="ProtNLM"/>
    </source>
</evidence>